<dbReference type="PANTHER" id="PTHR38102:SF1">
    <property type="entry name" value="PERIPLASMIC CHAPERONE SPY"/>
    <property type="match status" value="1"/>
</dbReference>
<dbReference type="EMBL" id="CP097635">
    <property type="protein sequence ID" value="URI08140.1"/>
    <property type="molecule type" value="Genomic_DNA"/>
</dbReference>
<evidence type="ECO:0000313" key="7">
    <source>
        <dbReference type="EMBL" id="URI08140.1"/>
    </source>
</evidence>
<dbReference type="Gene3D" id="1.20.120.1490">
    <property type="match status" value="1"/>
</dbReference>
<evidence type="ECO:0000256" key="3">
    <source>
        <dbReference type="ARBA" id="ARBA00022729"/>
    </source>
</evidence>
<dbReference type="CDD" id="cd09916">
    <property type="entry name" value="CpxP_like"/>
    <property type="match status" value="1"/>
</dbReference>
<keyword evidence="4" id="KW-0574">Periplasm</keyword>
<dbReference type="InterPro" id="IPR025961">
    <property type="entry name" value="Metal_resist"/>
</dbReference>
<organism evidence="7 8">
    <name type="scientific">Aquincola tertiaricarbonis</name>
    <dbReference type="NCBI Taxonomy" id="391953"/>
    <lineage>
        <taxon>Bacteria</taxon>
        <taxon>Pseudomonadati</taxon>
        <taxon>Pseudomonadota</taxon>
        <taxon>Betaproteobacteria</taxon>
        <taxon>Burkholderiales</taxon>
        <taxon>Sphaerotilaceae</taxon>
        <taxon>Aquincola</taxon>
    </lineage>
</organism>
<comment type="similarity">
    <text evidence="2">Belongs to the CpxP/Spy family.</text>
</comment>
<evidence type="ECO:0000256" key="6">
    <source>
        <dbReference type="SAM" id="SignalP"/>
    </source>
</evidence>
<evidence type="ECO:0000256" key="2">
    <source>
        <dbReference type="ARBA" id="ARBA00008441"/>
    </source>
</evidence>
<feature type="signal peptide" evidence="6">
    <location>
        <begin position="1"/>
        <end position="34"/>
    </location>
</feature>
<sequence>MKTRASIAHPFRWMAASLLLAGASVAMLPTASRADTPPPPAAGHPMPPGSGFVGMPLQGPGMQRMLDDVKATPEQRDQIRQITEAAAADLRSQQEASRSLHDEAGKIFTAPIVDADAAERLRQQMMAQHEQASRRMMQVMVDVAKVLTPEQRQQLAERMARGPEERRGPMHRGAPRGERAPAG</sequence>
<evidence type="ECO:0000256" key="4">
    <source>
        <dbReference type="ARBA" id="ARBA00022764"/>
    </source>
</evidence>
<proteinExistence type="inferred from homology"/>
<feature type="chain" id="PRO_5046250173" evidence="6">
    <location>
        <begin position="35"/>
        <end position="183"/>
    </location>
</feature>
<keyword evidence="8" id="KW-1185">Reference proteome</keyword>
<keyword evidence="3 6" id="KW-0732">Signal</keyword>
<dbReference type="RefSeq" id="WP_250196361.1">
    <property type="nucleotide sequence ID" value="NZ_CP097635.1"/>
</dbReference>
<dbReference type="Pfam" id="PF13801">
    <property type="entry name" value="Metal_resist"/>
    <property type="match status" value="1"/>
</dbReference>
<gene>
    <name evidence="7" type="ORF">MW290_06055</name>
</gene>
<dbReference type="Proteomes" id="UP001056201">
    <property type="component" value="Chromosome 1"/>
</dbReference>
<evidence type="ECO:0000256" key="1">
    <source>
        <dbReference type="ARBA" id="ARBA00004418"/>
    </source>
</evidence>
<reference evidence="7" key="1">
    <citation type="submission" date="2022-05" db="EMBL/GenBank/DDBJ databases">
        <title>An RpoN-dependent PEP-CTERM gene is involved in floc formation of an Aquincola tertiaricarbonis strain.</title>
        <authorList>
            <person name="Qiu D."/>
            <person name="Xia M."/>
        </authorList>
    </citation>
    <scope>NUCLEOTIDE SEQUENCE</scope>
    <source>
        <strain evidence="7">RN12</strain>
    </source>
</reference>
<name>A0ABY4S616_AQUTE</name>
<feature type="region of interest" description="Disordered" evidence="5">
    <location>
        <begin position="151"/>
        <end position="183"/>
    </location>
</feature>
<dbReference type="InterPro" id="IPR052211">
    <property type="entry name" value="Cpx_auxiliary_protein"/>
</dbReference>
<dbReference type="PANTHER" id="PTHR38102">
    <property type="entry name" value="PERIPLASMIC CHAPERONE SPY"/>
    <property type="match status" value="1"/>
</dbReference>
<protein>
    <submittedName>
        <fullName evidence="7">Spy/CpxP family protein refolding chaperone</fullName>
    </submittedName>
</protein>
<dbReference type="InterPro" id="IPR012899">
    <property type="entry name" value="LTXXQ"/>
</dbReference>
<feature type="compositionally biased region" description="Basic and acidic residues" evidence="5">
    <location>
        <begin position="158"/>
        <end position="168"/>
    </location>
</feature>
<evidence type="ECO:0000313" key="8">
    <source>
        <dbReference type="Proteomes" id="UP001056201"/>
    </source>
</evidence>
<evidence type="ECO:0000256" key="5">
    <source>
        <dbReference type="SAM" id="MobiDB-lite"/>
    </source>
</evidence>
<comment type="subcellular location">
    <subcellularLocation>
        <location evidence="1">Periplasm</location>
    </subcellularLocation>
</comment>
<accession>A0ABY4S616</accession>